<feature type="domain" description="NIF system FeS cluster assembly NifU N-terminal" evidence="1">
    <location>
        <begin position="4"/>
        <end position="115"/>
    </location>
</feature>
<dbReference type="PANTHER" id="PTHR10093">
    <property type="entry name" value="IRON-SULFUR CLUSTER ASSEMBLY ENZYME NIFU HOMOLOG"/>
    <property type="match status" value="1"/>
</dbReference>
<dbReference type="GO" id="GO:0016226">
    <property type="term" value="P:iron-sulfur cluster assembly"/>
    <property type="evidence" value="ECO:0007669"/>
    <property type="project" value="InterPro"/>
</dbReference>
<protein>
    <submittedName>
        <fullName evidence="2">SUF system NifU family Fe-S cluster assembly protein</fullName>
    </submittedName>
</protein>
<evidence type="ECO:0000313" key="3">
    <source>
        <dbReference type="Proteomes" id="UP000177026"/>
    </source>
</evidence>
<dbReference type="CDD" id="cd06664">
    <property type="entry name" value="IscU_like"/>
    <property type="match status" value="1"/>
</dbReference>
<dbReference type="Gene3D" id="3.90.1010.10">
    <property type="match status" value="1"/>
</dbReference>
<dbReference type="Pfam" id="PF01592">
    <property type="entry name" value="NifU_N"/>
    <property type="match status" value="1"/>
</dbReference>
<comment type="caution">
    <text evidence="2">The sequence shown here is derived from an EMBL/GenBank/DDBJ whole genome shotgun (WGS) entry which is preliminary data.</text>
</comment>
<dbReference type="EMBL" id="MFZI01000070">
    <property type="protein sequence ID" value="OGK18469.1"/>
    <property type="molecule type" value="Genomic_DNA"/>
</dbReference>
<dbReference type="Proteomes" id="UP000177026">
    <property type="component" value="Unassembled WGS sequence"/>
</dbReference>
<evidence type="ECO:0000313" key="2">
    <source>
        <dbReference type="EMBL" id="OGK18469.1"/>
    </source>
</evidence>
<accession>A0A1F7GHW2</accession>
<reference evidence="2 3" key="1">
    <citation type="journal article" date="2016" name="Nat. Commun.">
        <title>Thousands of microbial genomes shed light on interconnected biogeochemical processes in an aquifer system.</title>
        <authorList>
            <person name="Anantharaman K."/>
            <person name="Brown C.T."/>
            <person name="Hug L.A."/>
            <person name="Sharon I."/>
            <person name="Castelle C.J."/>
            <person name="Probst A.J."/>
            <person name="Thomas B.C."/>
            <person name="Singh A."/>
            <person name="Wilkins M.J."/>
            <person name="Karaoz U."/>
            <person name="Brodie E.L."/>
            <person name="Williams K.H."/>
            <person name="Hubbard S.S."/>
            <person name="Banfield J.F."/>
        </authorList>
    </citation>
    <scope>NUCLEOTIDE SEQUENCE [LARGE SCALE GENOMIC DNA]</scope>
</reference>
<dbReference type="InterPro" id="IPR002871">
    <property type="entry name" value="NIF_FeS_clus_asmbl_NifU_N"/>
</dbReference>
<gene>
    <name evidence="2" type="ORF">A2866_00705</name>
</gene>
<evidence type="ECO:0000259" key="1">
    <source>
        <dbReference type="Pfam" id="PF01592"/>
    </source>
</evidence>
<proteinExistence type="predicted"/>
<dbReference type="GO" id="GO:0051536">
    <property type="term" value="F:iron-sulfur cluster binding"/>
    <property type="evidence" value="ECO:0007669"/>
    <property type="project" value="InterPro"/>
</dbReference>
<sequence length="117" mass="13002">MSIYQEIILEHYKNPRNFGTLKSPSKKTSVSNPSCGDKIGMDVVFTGKKLMEIKFSGQGCAISRAAASLLTEYCKGKTNEELQKLDKEFMIKLLGIELGPNRIKCALLPLEALHKLL</sequence>
<dbReference type="AlphaFoldDB" id="A0A1F7GHW2"/>
<dbReference type="GO" id="GO:0005506">
    <property type="term" value="F:iron ion binding"/>
    <property type="evidence" value="ECO:0007669"/>
    <property type="project" value="InterPro"/>
</dbReference>
<dbReference type="NCBIfam" id="TIGR01994">
    <property type="entry name" value="SUF_scaf_2"/>
    <property type="match status" value="1"/>
</dbReference>
<organism evidence="2 3">
    <name type="scientific">Candidatus Roizmanbacteria bacterium RIFCSPHIGHO2_01_FULL_39_8</name>
    <dbReference type="NCBI Taxonomy" id="1802033"/>
    <lineage>
        <taxon>Bacteria</taxon>
        <taxon>Candidatus Roizmaniibacteriota</taxon>
    </lineage>
</organism>
<name>A0A1F7GHW2_9BACT</name>
<dbReference type="SUPFAM" id="SSF82649">
    <property type="entry name" value="SufE/NifU"/>
    <property type="match status" value="1"/>
</dbReference>